<organism evidence="2 3">
    <name type="scientific">Olea europaea subsp. europaea</name>
    <dbReference type="NCBI Taxonomy" id="158383"/>
    <lineage>
        <taxon>Eukaryota</taxon>
        <taxon>Viridiplantae</taxon>
        <taxon>Streptophyta</taxon>
        <taxon>Embryophyta</taxon>
        <taxon>Tracheophyta</taxon>
        <taxon>Spermatophyta</taxon>
        <taxon>Magnoliopsida</taxon>
        <taxon>eudicotyledons</taxon>
        <taxon>Gunneridae</taxon>
        <taxon>Pentapetalae</taxon>
        <taxon>asterids</taxon>
        <taxon>lamiids</taxon>
        <taxon>Lamiales</taxon>
        <taxon>Oleaceae</taxon>
        <taxon>Oleeae</taxon>
        <taxon>Olea</taxon>
    </lineage>
</organism>
<dbReference type="InterPro" id="IPR004926">
    <property type="entry name" value="LEA_3a"/>
</dbReference>
<comment type="caution">
    <text evidence="2">The sequence shown here is derived from an EMBL/GenBank/DDBJ whole genome shotgun (WGS) entry which is preliminary data.</text>
</comment>
<proteinExistence type="predicted"/>
<feature type="compositionally biased region" description="Basic and acidic residues" evidence="1">
    <location>
        <begin position="59"/>
        <end position="72"/>
    </location>
</feature>
<feature type="region of interest" description="Disordered" evidence="1">
    <location>
        <begin position="40"/>
        <end position="76"/>
    </location>
</feature>
<dbReference type="OrthoDB" id="1930788at2759"/>
<dbReference type="EMBL" id="CACTIH010001861">
    <property type="protein sequence ID" value="CAA2966456.1"/>
    <property type="molecule type" value="Genomic_DNA"/>
</dbReference>
<keyword evidence="3" id="KW-1185">Reference proteome</keyword>
<evidence type="ECO:0000313" key="3">
    <source>
        <dbReference type="Proteomes" id="UP000594638"/>
    </source>
</evidence>
<dbReference type="AlphaFoldDB" id="A0A8S0QHM4"/>
<reference evidence="2 3" key="1">
    <citation type="submission" date="2019-12" db="EMBL/GenBank/DDBJ databases">
        <authorList>
            <person name="Alioto T."/>
            <person name="Alioto T."/>
            <person name="Gomez Garrido J."/>
        </authorList>
    </citation>
    <scope>NUCLEOTIDE SEQUENCE [LARGE SCALE GENOMIC DNA]</scope>
</reference>
<gene>
    <name evidence="2" type="ORF">OLEA9_A062260</name>
</gene>
<protein>
    <submittedName>
        <fullName evidence="2">Uncharacterized protein LOC111411055</fullName>
    </submittedName>
</protein>
<dbReference type="Pfam" id="PF03242">
    <property type="entry name" value="LEA_3a"/>
    <property type="match status" value="1"/>
</dbReference>
<accession>A0A8S0QHM4</accession>
<dbReference type="Proteomes" id="UP000594638">
    <property type="component" value="Unassembled WGS sequence"/>
</dbReference>
<evidence type="ECO:0000313" key="2">
    <source>
        <dbReference type="EMBL" id="CAA2966456.1"/>
    </source>
</evidence>
<dbReference type="Gramene" id="OE9A062260T1">
    <property type="protein sequence ID" value="OE9A062260C1"/>
    <property type="gene ID" value="OE9A062260"/>
</dbReference>
<sequence length="175" mass="20222">MLGERRWQLRSCGVGWGRIGVSTLEIPDTLTVSEIRAPNLGDAGHRWTGSRSSRRGRSRRELRDGERRDSRRPTARTGMKNLKPLLLTRPFAMVQRQQVVRCKSTSNHRENVREVISKKHEEDEECWMPHPRTGIYYPKGHEWVMDGIPSNAATFEKVFWFRSEGGVDKPDPIVD</sequence>
<dbReference type="PANTHER" id="PTHR35109">
    <property type="entry name" value="GLUTAMATE RACEMASE"/>
    <property type="match status" value="1"/>
</dbReference>
<evidence type="ECO:0000256" key="1">
    <source>
        <dbReference type="SAM" id="MobiDB-lite"/>
    </source>
</evidence>
<dbReference type="PANTHER" id="PTHR35109:SF1">
    <property type="entry name" value="GLUTAMATE RACEMASE"/>
    <property type="match status" value="1"/>
</dbReference>
<name>A0A8S0QHM4_OLEEU</name>